<dbReference type="PANTHER" id="PTHR18964:SF149">
    <property type="entry name" value="BIFUNCTIONAL UDP-N-ACETYLGLUCOSAMINE 2-EPIMERASE_N-ACETYLMANNOSAMINE KINASE"/>
    <property type="match status" value="1"/>
</dbReference>
<dbReference type="InterPro" id="IPR043129">
    <property type="entry name" value="ATPase_NBD"/>
</dbReference>
<comment type="similarity">
    <text evidence="2">Belongs to the ROK (NagC/XylR) family.</text>
</comment>
<dbReference type="RefSeq" id="WP_160624501.1">
    <property type="nucleotide sequence ID" value="NZ_WUUQ01000001.1"/>
</dbReference>
<dbReference type="Pfam" id="PF00480">
    <property type="entry name" value="ROK"/>
    <property type="match status" value="1"/>
</dbReference>
<protein>
    <submittedName>
        <fullName evidence="4">ROK family protein</fullName>
    </submittedName>
</protein>
<dbReference type="GO" id="GO:0042732">
    <property type="term" value="P:D-xylose metabolic process"/>
    <property type="evidence" value="ECO:0007669"/>
    <property type="project" value="UniProtKB-KW"/>
</dbReference>
<evidence type="ECO:0000313" key="4">
    <source>
        <dbReference type="EMBL" id="MXQ73077.1"/>
    </source>
</evidence>
<evidence type="ECO:0000256" key="1">
    <source>
        <dbReference type="ARBA" id="ARBA00002486"/>
    </source>
</evidence>
<sequence length="324" mass="36904">MYQSKGMKHVSIQKVKDFLILNKIATKSEIVSATKLSAATITNILKELMDSRYIERVEDCESTGGRKAKRYRIRGCYMYFGLIHMQMFNHHTRIGFRIIDLDYKIVGNEERSFDSFVFSDMLDFIRDMRDCFPFEYVAVSVPGVVDHGQISECDIDSLNGMNIETAIQSVIPIHVTAENDMNTAVLGYAHFHTINEKNLAFIYMPDNHQTGCGLYLNDAIVYGSTHFAGELGFLPIGTAAQQEQLRDHDPMKLLVQQAVSIIAIVNPDCIVLYTPRLKEDGFQEAVEAYIPKQHLPEFIFVDNMDEFIFKGLITLSIESSRFKI</sequence>
<dbReference type="PANTHER" id="PTHR18964">
    <property type="entry name" value="ROK (REPRESSOR, ORF, KINASE) FAMILY"/>
    <property type="match status" value="1"/>
</dbReference>
<accession>A0A6N8UBG6</accession>
<reference evidence="4 5" key="2">
    <citation type="submission" date="2020-01" db="EMBL/GenBank/DDBJ databases">
        <title>Clostridiaceae sp. nov. isolated from the gut of human by culturomics.</title>
        <authorList>
            <person name="Chang Y."/>
        </authorList>
    </citation>
    <scope>NUCLEOTIDE SEQUENCE [LARGE SCALE GENOMIC DNA]</scope>
    <source>
        <strain evidence="4 5">DONG20-135</strain>
    </source>
</reference>
<dbReference type="AlphaFoldDB" id="A0A6N8UBG6"/>
<dbReference type="CDD" id="cd23763">
    <property type="entry name" value="ASKHA_ATPase_ROK"/>
    <property type="match status" value="1"/>
</dbReference>
<dbReference type="InterPro" id="IPR000600">
    <property type="entry name" value="ROK"/>
</dbReference>
<gene>
    <name evidence="4" type="ORF">GSF08_03890</name>
</gene>
<proteinExistence type="inferred from homology"/>
<comment type="caution">
    <text evidence="4">The sequence shown here is derived from an EMBL/GenBank/DDBJ whole genome shotgun (WGS) entry which is preliminary data.</text>
</comment>
<reference evidence="4 5" key="1">
    <citation type="submission" date="2019-12" db="EMBL/GenBank/DDBJ databases">
        <authorList>
            <person name="Yang R."/>
        </authorList>
    </citation>
    <scope>NUCLEOTIDE SEQUENCE [LARGE SCALE GENOMIC DNA]</scope>
    <source>
        <strain evidence="4 5">DONG20-135</strain>
    </source>
</reference>
<evidence type="ECO:0000313" key="5">
    <source>
        <dbReference type="Proteomes" id="UP000434036"/>
    </source>
</evidence>
<dbReference type="InterPro" id="IPR036388">
    <property type="entry name" value="WH-like_DNA-bd_sf"/>
</dbReference>
<dbReference type="Gene3D" id="1.10.10.10">
    <property type="entry name" value="Winged helix-like DNA-binding domain superfamily/Winged helix DNA-binding domain"/>
    <property type="match status" value="1"/>
</dbReference>
<comment type="function">
    <text evidence="1">Transcriptional repressor of xylose-utilizing enzymes.</text>
</comment>
<evidence type="ECO:0000256" key="2">
    <source>
        <dbReference type="ARBA" id="ARBA00006479"/>
    </source>
</evidence>
<dbReference type="SUPFAM" id="SSF53067">
    <property type="entry name" value="Actin-like ATPase domain"/>
    <property type="match status" value="1"/>
</dbReference>
<dbReference type="SUPFAM" id="SSF46785">
    <property type="entry name" value="Winged helix' DNA-binding domain"/>
    <property type="match status" value="1"/>
</dbReference>
<organism evidence="4 5">
    <name type="scientific">Copranaerobaculum intestinale</name>
    <dbReference type="NCBI Taxonomy" id="2692629"/>
    <lineage>
        <taxon>Bacteria</taxon>
        <taxon>Bacillati</taxon>
        <taxon>Bacillota</taxon>
        <taxon>Erysipelotrichia</taxon>
        <taxon>Erysipelotrichales</taxon>
        <taxon>Erysipelotrichaceae</taxon>
        <taxon>Copranaerobaculum</taxon>
    </lineage>
</organism>
<dbReference type="Proteomes" id="UP000434036">
    <property type="component" value="Unassembled WGS sequence"/>
</dbReference>
<keyword evidence="5" id="KW-1185">Reference proteome</keyword>
<dbReference type="Gene3D" id="3.30.420.40">
    <property type="match status" value="2"/>
</dbReference>
<keyword evidence="3" id="KW-0119">Carbohydrate metabolism</keyword>
<dbReference type="EMBL" id="WUUQ01000001">
    <property type="protein sequence ID" value="MXQ73077.1"/>
    <property type="molecule type" value="Genomic_DNA"/>
</dbReference>
<dbReference type="InterPro" id="IPR036390">
    <property type="entry name" value="WH_DNA-bd_sf"/>
</dbReference>
<name>A0A6N8UBG6_9FIRM</name>
<evidence type="ECO:0000256" key="3">
    <source>
        <dbReference type="ARBA" id="ARBA00022629"/>
    </source>
</evidence>
<keyword evidence="3" id="KW-0859">Xylose metabolism</keyword>